<name>A0AAF0DHP6_9EURO</name>
<dbReference type="GO" id="GO:0008180">
    <property type="term" value="C:COP9 signalosome"/>
    <property type="evidence" value="ECO:0007669"/>
    <property type="project" value="UniProtKB-KW"/>
</dbReference>
<reference evidence="10" key="1">
    <citation type="submission" date="2023-03" db="EMBL/GenBank/DDBJ databases">
        <title>Emydomyces testavorans Genome Sequence.</title>
        <authorList>
            <person name="Hoyer L."/>
        </authorList>
    </citation>
    <scope>NUCLEOTIDE SEQUENCE</scope>
    <source>
        <strain evidence="10">16-2883</strain>
    </source>
</reference>
<dbReference type="Proteomes" id="UP001219355">
    <property type="component" value="Chromosome 2"/>
</dbReference>
<evidence type="ECO:0000259" key="9">
    <source>
        <dbReference type="PROSITE" id="PS50250"/>
    </source>
</evidence>
<dbReference type="FunFam" id="1.25.40.570:FF:000022">
    <property type="entry name" value="COP9 signalosome complex subunit 1"/>
    <property type="match status" value="1"/>
</dbReference>
<comment type="similarity">
    <text evidence="3">Belongs to the CSN1 family.</text>
</comment>
<proteinExistence type="inferred from homology"/>
<keyword evidence="11" id="KW-1185">Reference proteome</keyword>
<keyword evidence="6" id="KW-0736">Signalosome</keyword>
<dbReference type="PANTHER" id="PTHR14145">
    <property type="entry name" value="26S PROTESOME SUBUNIT 6"/>
    <property type="match status" value="1"/>
</dbReference>
<evidence type="ECO:0000256" key="3">
    <source>
        <dbReference type="ARBA" id="ARBA00008793"/>
    </source>
</evidence>
<accession>A0AAF0DHP6</accession>
<organism evidence="10 11">
    <name type="scientific">Emydomyces testavorans</name>
    <dbReference type="NCBI Taxonomy" id="2070801"/>
    <lineage>
        <taxon>Eukaryota</taxon>
        <taxon>Fungi</taxon>
        <taxon>Dikarya</taxon>
        <taxon>Ascomycota</taxon>
        <taxon>Pezizomycotina</taxon>
        <taxon>Eurotiomycetes</taxon>
        <taxon>Eurotiomycetidae</taxon>
        <taxon>Onygenales</taxon>
        <taxon>Nannizziopsiaceae</taxon>
        <taxon>Emydomyces</taxon>
    </lineage>
</organism>
<dbReference type="InterPro" id="IPR045135">
    <property type="entry name" value="Rpn7_N"/>
</dbReference>
<dbReference type="InterPro" id="IPR019585">
    <property type="entry name" value="Rpn7/CSN1"/>
</dbReference>
<evidence type="ECO:0000256" key="1">
    <source>
        <dbReference type="ARBA" id="ARBA00004123"/>
    </source>
</evidence>
<dbReference type="AlphaFoldDB" id="A0AAF0DHP6"/>
<evidence type="ECO:0000256" key="6">
    <source>
        <dbReference type="ARBA" id="ARBA00022790"/>
    </source>
</evidence>
<keyword evidence="5" id="KW-0963">Cytoplasm</keyword>
<evidence type="ECO:0000256" key="2">
    <source>
        <dbReference type="ARBA" id="ARBA00004496"/>
    </source>
</evidence>
<dbReference type="PROSITE" id="PS50250">
    <property type="entry name" value="PCI"/>
    <property type="match status" value="1"/>
</dbReference>
<dbReference type="Pfam" id="PF01399">
    <property type="entry name" value="PCI"/>
    <property type="match status" value="1"/>
</dbReference>
<gene>
    <name evidence="10" type="ORF">PRK78_003882</name>
</gene>
<evidence type="ECO:0000256" key="4">
    <source>
        <dbReference type="ARBA" id="ARBA00011098"/>
    </source>
</evidence>
<evidence type="ECO:0000256" key="5">
    <source>
        <dbReference type="ARBA" id="ARBA00022490"/>
    </source>
</evidence>
<keyword evidence="7" id="KW-0539">Nucleus</keyword>
<evidence type="ECO:0000313" key="11">
    <source>
        <dbReference type="Proteomes" id="UP001219355"/>
    </source>
</evidence>
<evidence type="ECO:0000256" key="8">
    <source>
        <dbReference type="ARBA" id="ARBA00067814"/>
    </source>
</evidence>
<dbReference type="EMBL" id="CP120628">
    <property type="protein sequence ID" value="WEW58414.1"/>
    <property type="molecule type" value="Genomic_DNA"/>
</dbReference>
<feature type="domain" description="PCI" evidence="9">
    <location>
        <begin position="253"/>
        <end position="435"/>
    </location>
</feature>
<evidence type="ECO:0000313" key="10">
    <source>
        <dbReference type="EMBL" id="WEW58414.1"/>
    </source>
</evidence>
<comment type="subunit">
    <text evidence="4">Component of the COP9 signalosome (CSN) complex.</text>
</comment>
<dbReference type="Gene3D" id="1.25.40.570">
    <property type="match status" value="1"/>
</dbReference>
<evidence type="ECO:0000256" key="7">
    <source>
        <dbReference type="ARBA" id="ARBA00023242"/>
    </source>
</evidence>
<protein>
    <recommendedName>
        <fullName evidence="8">COP9 signalosome complex subunit 1</fullName>
    </recommendedName>
</protein>
<dbReference type="Pfam" id="PF10602">
    <property type="entry name" value="RPN7"/>
    <property type="match status" value="1"/>
</dbReference>
<sequence>MEDLISRRAKMELKPIQDSDSTLQDSGISIEGVYLGREEFANGDYPGIKVEDSPKFDLESYIANYSGRTKFCRLYLIGTCSSYLSVEALKLAVAEARSGKDVKNYQKAVEALARIAPSEHEAAMDTNWIEQTLKTVKADTDRLEHELKGYKNNLIKESIRMGNEDLGQHYHQIGDLNAASKAYSRMRDYCTTTSHIASMLFKNINVAVDRGDWFGVQSNVYRLRNLQFKPEDEAQNKAKMWASLGLSHLAMGAYLDAATSFVSTDPCLADTYKEVISPNDVAVYGGLCALASMERTDLANHVLENKSFRSFLELEPHIRRAISFFCGSKFRPCLDILESYHADYLLDVHLQRHVKRLYSQIRTKAMQQYIIPYSRIALLSMASTFSPNENIVSSNGKPDIGSPFIGELVTLIQESILDAQIDLEKGVLVAKPANQRLEEHQTALDGVKDYMDHVHVQLLRLNLLHAGLKVPEVQRRMPDSDTLGVDGFGHEEEESRKGIWKTLTRFPENVGE</sequence>
<dbReference type="PANTHER" id="PTHR14145:SF2">
    <property type="entry name" value="COP9 SIGNALOSOME COMPLEX SUBUNIT 1"/>
    <property type="match status" value="1"/>
</dbReference>
<dbReference type="GO" id="GO:0005737">
    <property type="term" value="C:cytoplasm"/>
    <property type="evidence" value="ECO:0007669"/>
    <property type="project" value="UniProtKB-SubCell"/>
</dbReference>
<comment type="subcellular location">
    <subcellularLocation>
        <location evidence="2">Cytoplasm</location>
    </subcellularLocation>
    <subcellularLocation>
        <location evidence="1">Nucleus</location>
    </subcellularLocation>
</comment>
<dbReference type="InterPro" id="IPR000717">
    <property type="entry name" value="PCI_dom"/>
</dbReference>